<sequence length="264" mass="30166">MSRIFTRLASPSFLARSKSSTRSIPPSPSMDAVEIAETADTLHVRSHVQYNTPDHITPDNVLPSPLEQFHIWFNEARHAGVREPDAMCLSTATASGIPSSRMVLFKQLDKHGFVFYTNYTSRKSKELEENPNAALLFFWREMSRQVRVVGRAEKMSKEESEAYFKSRPIGSQLGAWASAQSSVIDEDILQTKVKETYERFGIAEDAQEGHVPLPQFWGGWRVIPSEMEFWLGKPSRLHDRVRYLRVEEPTSDGDPRWIINRLSP</sequence>
<evidence type="ECO:0000256" key="8">
    <source>
        <dbReference type="ARBA" id="ARBA00022630"/>
    </source>
</evidence>
<evidence type="ECO:0000313" key="19">
    <source>
        <dbReference type="Proteomes" id="UP000053989"/>
    </source>
</evidence>
<gene>
    <name evidence="18" type="ORF">SCLCIDRAFT_1219994</name>
</gene>
<dbReference type="InterPro" id="IPR019576">
    <property type="entry name" value="Pyridoxamine_oxidase_dimer_C"/>
</dbReference>
<dbReference type="STRING" id="1036808.A0A0C3D7L8"/>
<comment type="pathway">
    <text evidence="4">Cofactor metabolism; pyridoxal 5'-phosphate salvage; pyridoxal 5'-phosphate from pyridoxine 5'-phosphate: step 1/1.</text>
</comment>
<dbReference type="EMBL" id="KN822110">
    <property type="protein sequence ID" value="KIM56740.1"/>
    <property type="molecule type" value="Genomic_DNA"/>
</dbReference>
<dbReference type="NCBIfam" id="TIGR00558">
    <property type="entry name" value="pdxH"/>
    <property type="match status" value="1"/>
</dbReference>
<feature type="domain" description="Pyridoxine 5'-phosphate oxidase dimerisation C-terminal" evidence="17">
    <location>
        <begin position="217"/>
        <end position="264"/>
    </location>
</feature>
<evidence type="ECO:0000256" key="2">
    <source>
        <dbReference type="ARBA" id="ARBA00003691"/>
    </source>
</evidence>
<comment type="pathway">
    <text evidence="3">Cofactor metabolism; pyridoxal 5'-phosphate salvage; pyridoxal 5'-phosphate from pyridoxamine 5'-phosphate: step 1/1.</text>
</comment>
<dbReference type="InterPro" id="IPR000659">
    <property type="entry name" value="Pyridox_Oxase"/>
</dbReference>
<evidence type="ECO:0000256" key="9">
    <source>
        <dbReference type="ARBA" id="ARBA00022643"/>
    </source>
</evidence>
<dbReference type="InterPro" id="IPR019740">
    <property type="entry name" value="Pyridox_Oxase_CS"/>
</dbReference>
<evidence type="ECO:0000259" key="16">
    <source>
        <dbReference type="Pfam" id="PF01243"/>
    </source>
</evidence>
<comment type="subunit">
    <text evidence="6">Homodimer.</text>
</comment>
<comment type="catalytic activity">
    <reaction evidence="12">
        <text>pyridoxamine 5'-phosphate + O2 + H2O = pyridoxal 5'-phosphate + H2O2 + NH4(+)</text>
        <dbReference type="Rhea" id="RHEA:15817"/>
        <dbReference type="ChEBI" id="CHEBI:15377"/>
        <dbReference type="ChEBI" id="CHEBI:15379"/>
        <dbReference type="ChEBI" id="CHEBI:16240"/>
        <dbReference type="ChEBI" id="CHEBI:28938"/>
        <dbReference type="ChEBI" id="CHEBI:58451"/>
        <dbReference type="ChEBI" id="CHEBI:597326"/>
        <dbReference type="EC" id="1.4.3.5"/>
    </reaction>
    <physiologicalReaction direction="left-to-right" evidence="12">
        <dbReference type="Rhea" id="RHEA:15818"/>
    </physiologicalReaction>
</comment>
<dbReference type="OrthoDB" id="303614at2759"/>
<keyword evidence="10" id="KW-0560">Oxidoreductase</keyword>
<dbReference type="Proteomes" id="UP000053989">
    <property type="component" value="Unassembled WGS sequence"/>
</dbReference>
<dbReference type="Pfam" id="PF10590">
    <property type="entry name" value="PNP_phzG_C"/>
    <property type="match status" value="1"/>
</dbReference>
<comment type="similarity">
    <text evidence="5">Belongs to the pyridoxamine 5'-phosphate oxidase family.</text>
</comment>
<dbReference type="InParanoid" id="A0A0C3D7L8"/>
<evidence type="ECO:0000256" key="5">
    <source>
        <dbReference type="ARBA" id="ARBA00007301"/>
    </source>
</evidence>
<dbReference type="PANTHER" id="PTHR10851">
    <property type="entry name" value="PYRIDOXINE-5-PHOSPHATE OXIDASE"/>
    <property type="match status" value="1"/>
</dbReference>
<evidence type="ECO:0000259" key="17">
    <source>
        <dbReference type="Pfam" id="PF10590"/>
    </source>
</evidence>
<keyword evidence="8" id="KW-0285">Flavoprotein</keyword>
<evidence type="ECO:0000256" key="10">
    <source>
        <dbReference type="ARBA" id="ARBA00023002"/>
    </source>
</evidence>
<evidence type="ECO:0000313" key="18">
    <source>
        <dbReference type="EMBL" id="KIM56740.1"/>
    </source>
</evidence>
<dbReference type="GO" id="GO:0008615">
    <property type="term" value="P:pyridoxine biosynthetic process"/>
    <property type="evidence" value="ECO:0007669"/>
    <property type="project" value="UniProtKB-KW"/>
</dbReference>
<dbReference type="HAMAP" id="MF_01629">
    <property type="entry name" value="PdxH"/>
    <property type="match status" value="1"/>
</dbReference>
<dbReference type="NCBIfam" id="NF004231">
    <property type="entry name" value="PRK05679.1"/>
    <property type="match status" value="1"/>
</dbReference>
<dbReference type="GO" id="GO:0010181">
    <property type="term" value="F:FMN binding"/>
    <property type="evidence" value="ECO:0007669"/>
    <property type="project" value="InterPro"/>
</dbReference>
<dbReference type="UniPathway" id="UPA01068">
    <property type="reaction ID" value="UER00304"/>
</dbReference>
<evidence type="ECO:0000256" key="15">
    <source>
        <dbReference type="ARBA" id="ARBA00077914"/>
    </source>
</evidence>
<reference evidence="19" key="2">
    <citation type="submission" date="2015-01" db="EMBL/GenBank/DDBJ databases">
        <title>Evolutionary Origins and Diversification of the Mycorrhizal Mutualists.</title>
        <authorList>
            <consortium name="DOE Joint Genome Institute"/>
            <consortium name="Mycorrhizal Genomics Consortium"/>
            <person name="Kohler A."/>
            <person name="Kuo A."/>
            <person name="Nagy L.G."/>
            <person name="Floudas D."/>
            <person name="Copeland A."/>
            <person name="Barry K.W."/>
            <person name="Cichocki N."/>
            <person name="Veneault-Fourrey C."/>
            <person name="LaButti K."/>
            <person name="Lindquist E.A."/>
            <person name="Lipzen A."/>
            <person name="Lundell T."/>
            <person name="Morin E."/>
            <person name="Murat C."/>
            <person name="Riley R."/>
            <person name="Ohm R."/>
            <person name="Sun H."/>
            <person name="Tunlid A."/>
            <person name="Henrissat B."/>
            <person name="Grigoriev I.V."/>
            <person name="Hibbett D.S."/>
            <person name="Martin F."/>
        </authorList>
    </citation>
    <scope>NUCLEOTIDE SEQUENCE [LARGE SCALE GENOMIC DNA]</scope>
    <source>
        <strain evidence="19">Foug A</strain>
    </source>
</reference>
<feature type="domain" description="Pyridoxamine 5'-phosphate oxidase N-terminal" evidence="16">
    <location>
        <begin position="75"/>
        <end position="197"/>
    </location>
</feature>
<dbReference type="GO" id="GO:0004733">
    <property type="term" value="F:pyridoxamine phosphate oxidase activity"/>
    <property type="evidence" value="ECO:0007669"/>
    <property type="project" value="UniProtKB-EC"/>
</dbReference>
<comment type="cofactor">
    <cofactor evidence="1">
        <name>FMN</name>
        <dbReference type="ChEBI" id="CHEBI:58210"/>
    </cofactor>
</comment>
<keyword evidence="9" id="KW-0288">FMN</keyword>
<dbReference type="AlphaFoldDB" id="A0A0C3D7L8"/>
<dbReference type="InterPro" id="IPR011576">
    <property type="entry name" value="Pyridox_Oxase_N"/>
</dbReference>
<name>A0A0C3D7L8_9AGAM</name>
<evidence type="ECO:0000256" key="6">
    <source>
        <dbReference type="ARBA" id="ARBA00011738"/>
    </source>
</evidence>
<dbReference type="Gene3D" id="2.30.110.10">
    <property type="entry name" value="Electron Transport, Fmn-binding Protein, Chain A"/>
    <property type="match status" value="1"/>
</dbReference>
<evidence type="ECO:0000256" key="4">
    <source>
        <dbReference type="ARBA" id="ARBA00005037"/>
    </source>
</evidence>
<protein>
    <recommendedName>
        <fullName evidence="14">Pyridoxine-5'-phosphate oxidase</fullName>
        <ecNumber evidence="7">1.4.3.5</ecNumber>
    </recommendedName>
    <alternativeName>
        <fullName evidence="15">Pyridoxamine-phosphate oxidase</fullName>
    </alternativeName>
</protein>
<dbReference type="FunCoup" id="A0A0C3D7L8">
    <property type="interactions" value="162"/>
</dbReference>
<proteinExistence type="inferred from homology"/>
<comment type="catalytic activity">
    <reaction evidence="13">
        <text>pyridoxine 5'-phosphate + O2 = pyridoxal 5'-phosphate + H2O2</text>
        <dbReference type="Rhea" id="RHEA:15149"/>
        <dbReference type="ChEBI" id="CHEBI:15379"/>
        <dbReference type="ChEBI" id="CHEBI:16240"/>
        <dbReference type="ChEBI" id="CHEBI:58589"/>
        <dbReference type="ChEBI" id="CHEBI:597326"/>
        <dbReference type="EC" id="1.4.3.5"/>
    </reaction>
    <physiologicalReaction direction="left-to-right" evidence="13">
        <dbReference type="Rhea" id="RHEA:15150"/>
    </physiologicalReaction>
</comment>
<evidence type="ECO:0000256" key="3">
    <source>
        <dbReference type="ARBA" id="ARBA00004738"/>
    </source>
</evidence>
<evidence type="ECO:0000256" key="11">
    <source>
        <dbReference type="ARBA" id="ARBA00023096"/>
    </source>
</evidence>
<dbReference type="PANTHER" id="PTHR10851:SF0">
    <property type="entry name" value="PYRIDOXINE-5'-PHOSPHATE OXIDASE"/>
    <property type="match status" value="1"/>
</dbReference>
<dbReference type="EC" id="1.4.3.5" evidence="7"/>
<dbReference type="PROSITE" id="PS01064">
    <property type="entry name" value="PYRIDOX_OXIDASE"/>
    <property type="match status" value="1"/>
</dbReference>
<reference evidence="18 19" key="1">
    <citation type="submission" date="2014-04" db="EMBL/GenBank/DDBJ databases">
        <authorList>
            <consortium name="DOE Joint Genome Institute"/>
            <person name="Kuo A."/>
            <person name="Kohler A."/>
            <person name="Nagy L.G."/>
            <person name="Floudas D."/>
            <person name="Copeland A."/>
            <person name="Barry K.W."/>
            <person name="Cichocki N."/>
            <person name="Veneault-Fourrey C."/>
            <person name="LaButti K."/>
            <person name="Lindquist E.A."/>
            <person name="Lipzen A."/>
            <person name="Lundell T."/>
            <person name="Morin E."/>
            <person name="Murat C."/>
            <person name="Sun H."/>
            <person name="Tunlid A."/>
            <person name="Henrissat B."/>
            <person name="Grigoriev I.V."/>
            <person name="Hibbett D.S."/>
            <person name="Martin F."/>
            <person name="Nordberg H.P."/>
            <person name="Cantor M.N."/>
            <person name="Hua S.X."/>
        </authorList>
    </citation>
    <scope>NUCLEOTIDE SEQUENCE [LARGE SCALE GENOMIC DNA]</scope>
    <source>
        <strain evidence="18 19">Foug A</strain>
    </source>
</reference>
<dbReference type="SUPFAM" id="SSF50475">
    <property type="entry name" value="FMN-binding split barrel"/>
    <property type="match status" value="1"/>
</dbReference>
<accession>A0A0C3D7L8</accession>
<dbReference type="HOGENOM" id="CLU_032263_2_0_1"/>
<keyword evidence="11" id="KW-0664">Pyridoxine biosynthesis</keyword>
<organism evidence="18 19">
    <name type="scientific">Scleroderma citrinum Foug A</name>
    <dbReference type="NCBI Taxonomy" id="1036808"/>
    <lineage>
        <taxon>Eukaryota</taxon>
        <taxon>Fungi</taxon>
        <taxon>Dikarya</taxon>
        <taxon>Basidiomycota</taxon>
        <taxon>Agaricomycotina</taxon>
        <taxon>Agaricomycetes</taxon>
        <taxon>Agaricomycetidae</taxon>
        <taxon>Boletales</taxon>
        <taxon>Sclerodermatineae</taxon>
        <taxon>Sclerodermataceae</taxon>
        <taxon>Scleroderma</taxon>
    </lineage>
</organism>
<evidence type="ECO:0000256" key="1">
    <source>
        <dbReference type="ARBA" id="ARBA00001917"/>
    </source>
</evidence>
<evidence type="ECO:0000256" key="12">
    <source>
        <dbReference type="ARBA" id="ARBA00050530"/>
    </source>
</evidence>
<dbReference type="Pfam" id="PF01243">
    <property type="entry name" value="PNPOx_N"/>
    <property type="match status" value="1"/>
</dbReference>
<comment type="function">
    <text evidence="2">Catalyzes the oxidation of either pyridoxine 5'-phosphate (PNP) or pyridoxamine 5'-phosphate (PMP) into pyridoxal 5'-phosphate (PLP).</text>
</comment>
<keyword evidence="19" id="KW-1185">Reference proteome</keyword>
<evidence type="ECO:0000256" key="7">
    <source>
        <dbReference type="ARBA" id="ARBA00012801"/>
    </source>
</evidence>
<dbReference type="InterPro" id="IPR012349">
    <property type="entry name" value="Split_barrel_FMN-bd"/>
</dbReference>
<evidence type="ECO:0000256" key="13">
    <source>
        <dbReference type="ARBA" id="ARBA00052947"/>
    </source>
</evidence>
<evidence type="ECO:0000256" key="14">
    <source>
        <dbReference type="ARBA" id="ARBA00073441"/>
    </source>
</evidence>
<dbReference type="FunFam" id="2.30.110.10:FF:000020">
    <property type="entry name" value="PNPO isoform 11"/>
    <property type="match status" value="1"/>
</dbReference>